<dbReference type="EMBL" id="WGGT01000004">
    <property type="protein sequence ID" value="MVQ45000.1"/>
    <property type="molecule type" value="Genomic_DNA"/>
</dbReference>
<dbReference type="GO" id="GO:0032259">
    <property type="term" value="P:methylation"/>
    <property type="evidence" value="ECO:0007669"/>
    <property type="project" value="UniProtKB-KW"/>
</dbReference>
<evidence type="ECO:0000256" key="3">
    <source>
        <dbReference type="ARBA" id="ARBA00022691"/>
    </source>
</evidence>
<comment type="caution">
    <text evidence="4">The sequence shown here is derived from an EMBL/GenBank/DDBJ whole genome shotgun (WGS) entry which is preliminary data.</text>
</comment>
<name>A0A6L6XDF6_9FIRM</name>
<dbReference type="InterPro" id="IPR012263">
    <property type="entry name" value="M_m6A_EcoRV"/>
</dbReference>
<dbReference type="Proteomes" id="UP000479531">
    <property type="component" value="Unassembled WGS sequence"/>
</dbReference>
<keyword evidence="3" id="KW-0949">S-adenosyl-L-methionine</keyword>
<dbReference type="PIRSF" id="PIRSF000398">
    <property type="entry name" value="M_m6A_EcoRV"/>
    <property type="match status" value="1"/>
</dbReference>
<dbReference type="PRINTS" id="PR00505">
    <property type="entry name" value="D12N6MTFRASE"/>
</dbReference>
<organism evidence="4 5">
    <name type="scientific">Roseburia intestinalis</name>
    <dbReference type="NCBI Taxonomy" id="166486"/>
    <lineage>
        <taxon>Bacteria</taxon>
        <taxon>Bacillati</taxon>
        <taxon>Bacillota</taxon>
        <taxon>Clostridia</taxon>
        <taxon>Lachnospirales</taxon>
        <taxon>Lachnospiraceae</taxon>
        <taxon>Roseburia</taxon>
    </lineage>
</organism>
<keyword evidence="1 4" id="KW-0489">Methyltransferase</keyword>
<reference evidence="4 5" key="1">
    <citation type="submission" date="2019-10" db="EMBL/GenBank/DDBJ databases">
        <title>Roseburia spp. ameliorate alcoholic fatty liver via restoration of gut barrier function.</title>
        <authorList>
            <person name="Seo B."/>
            <person name="Ko G."/>
        </authorList>
    </citation>
    <scope>NUCLEOTIDE SEQUENCE [LARGE SCALE GENOMIC DNA]</scope>
    <source>
        <strain evidence="4 5">SNUG30017</strain>
    </source>
</reference>
<proteinExistence type="predicted"/>
<dbReference type="GO" id="GO:0006298">
    <property type="term" value="P:mismatch repair"/>
    <property type="evidence" value="ECO:0007669"/>
    <property type="project" value="TreeGrafter"/>
</dbReference>
<dbReference type="GO" id="GO:0043565">
    <property type="term" value="F:sequence-specific DNA binding"/>
    <property type="evidence" value="ECO:0007669"/>
    <property type="project" value="TreeGrafter"/>
</dbReference>
<dbReference type="AlphaFoldDB" id="A0A6L6XDF6"/>
<dbReference type="PANTHER" id="PTHR30481">
    <property type="entry name" value="DNA ADENINE METHYLASE"/>
    <property type="match status" value="1"/>
</dbReference>
<dbReference type="GO" id="GO:0009307">
    <property type="term" value="P:DNA restriction-modification system"/>
    <property type="evidence" value="ECO:0007669"/>
    <property type="project" value="InterPro"/>
</dbReference>
<sequence length="292" mass="34295">MAIKNPLRYPGAKSKLVPYIQNLIQSENLTGCTFYEAYGGSAAVSFGLLENNIVNRVKINELDPLIYNFWLCVMQHTDELIQMINDTDITIENWIEFSRYRDTNYLFGKTSVQIGFAGLFLNRTNFSGILNASPLGGKLQSSPYKIDCRFNKTRIIESIRELSQFSDRIDLFNMDALDFLYQETRYKRNRSIFVYIDPPYYEKGPSLYRYFYGNDMHRALAKYIRNKIYPWLISYDDSPEIKKMYKRKPQQPIYLDYSVNTKRKEKELLISNLEIPPITIENTLEKDESLIS</sequence>
<accession>A0A6L6XDF6</accession>
<protein>
    <submittedName>
        <fullName evidence="4">DNA adenine methylase</fullName>
    </submittedName>
</protein>
<dbReference type="InterPro" id="IPR029063">
    <property type="entry name" value="SAM-dependent_MTases_sf"/>
</dbReference>
<evidence type="ECO:0000313" key="5">
    <source>
        <dbReference type="Proteomes" id="UP000479531"/>
    </source>
</evidence>
<evidence type="ECO:0000313" key="4">
    <source>
        <dbReference type="EMBL" id="MVQ45000.1"/>
    </source>
</evidence>
<dbReference type="SUPFAM" id="SSF53335">
    <property type="entry name" value="S-adenosyl-L-methionine-dependent methyltransferases"/>
    <property type="match status" value="1"/>
</dbReference>
<dbReference type="Pfam" id="PF02086">
    <property type="entry name" value="MethyltransfD12"/>
    <property type="match status" value="1"/>
</dbReference>
<keyword evidence="2" id="KW-0808">Transferase</keyword>
<dbReference type="PANTHER" id="PTHR30481:SF2">
    <property type="entry name" value="SITE-SPECIFIC DNA-METHYLTRANSFERASE (ADENINE-SPECIFIC)"/>
    <property type="match status" value="1"/>
</dbReference>
<dbReference type="Gene3D" id="3.40.50.150">
    <property type="entry name" value="Vaccinia Virus protein VP39"/>
    <property type="match status" value="2"/>
</dbReference>
<dbReference type="InterPro" id="IPR012327">
    <property type="entry name" value="MeTrfase_D12"/>
</dbReference>
<evidence type="ECO:0000256" key="2">
    <source>
        <dbReference type="ARBA" id="ARBA00022679"/>
    </source>
</evidence>
<dbReference type="RefSeq" id="WP_157350141.1">
    <property type="nucleotide sequence ID" value="NZ_WGGT01000004.1"/>
</dbReference>
<dbReference type="GO" id="GO:0009007">
    <property type="term" value="F:site-specific DNA-methyltransferase (adenine-specific) activity"/>
    <property type="evidence" value="ECO:0007669"/>
    <property type="project" value="UniProtKB-EC"/>
</dbReference>
<evidence type="ECO:0000256" key="1">
    <source>
        <dbReference type="ARBA" id="ARBA00022603"/>
    </source>
</evidence>
<gene>
    <name evidence="4" type="ORF">GCK47_04615</name>
</gene>
<dbReference type="GO" id="GO:1904047">
    <property type="term" value="F:S-adenosyl-L-methionine binding"/>
    <property type="evidence" value="ECO:0007669"/>
    <property type="project" value="TreeGrafter"/>
</dbReference>